<keyword evidence="5" id="KW-1185">Reference proteome</keyword>
<feature type="coiled-coil region" evidence="2">
    <location>
        <begin position="856"/>
        <end position="987"/>
    </location>
</feature>
<name>A0AB34K707_PRYPA</name>
<evidence type="ECO:0000313" key="5">
    <source>
        <dbReference type="Proteomes" id="UP001515480"/>
    </source>
</evidence>
<feature type="region of interest" description="Disordered" evidence="3">
    <location>
        <begin position="1238"/>
        <end position="1258"/>
    </location>
</feature>
<dbReference type="PANTHER" id="PTHR32215">
    <property type="entry name" value="CILIA- AND FLAGELLA-ASSOCIATED PROTEIN 57"/>
    <property type="match status" value="1"/>
</dbReference>
<feature type="region of interest" description="Disordered" evidence="3">
    <location>
        <begin position="1291"/>
        <end position="1313"/>
    </location>
</feature>
<gene>
    <name evidence="4" type="ORF">AB1Y20_001013</name>
</gene>
<evidence type="ECO:0008006" key="6">
    <source>
        <dbReference type="Google" id="ProtNLM"/>
    </source>
</evidence>
<dbReference type="Gene3D" id="2.130.10.10">
    <property type="entry name" value="YVTN repeat-like/Quinoprotein amine dehydrogenase"/>
    <property type="match status" value="2"/>
</dbReference>
<feature type="compositionally biased region" description="Polar residues" evidence="3">
    <location>
        <begin position="1302"/>
        <end position="1313"/>
    </location>
</feature>
<protein>
    <recommendedName>
        <fullName evidence="6">Cilia- and flagella-associated protein 57</fullName>
    </recommendedName>
</protein>
<keyword evidence="1" id="KW-0853">WD repeat</keyword>
<sequence>MAESAKGASLSPNVVVGAARLLQNTRANVKLVHSHDTSANDEPGPTSIAAALRQRKMTRNLTLGAAKMKMPIKLHHSFGTITEFGVVLLQEDVILYPVGRQLVSHNLKTHSMSFLHTFPETVERVSAFALTGNRTYIALCEVMEGTGQSQVRILKLTNRAVTVATLTADVDTPFCGCCFSEDCKYFLAHTGDPDHMVVVWYWIEERPVGLMRLKSKIGRARFNPGAASLISTSYPLKLARLNDKGHFKGIDMPVLNQCHARGDHCWLSTKVLLVADNNGRFTWIDDSVLVQATTVPDCHTSVVERTSNGFIAGCSDGKTVIFRRPPGKPQYEPNITLSATTPLGGVRYIHVGPDDVTALLICEELCSIPLAELLSQNRSKLEEAHVAEARYSTLCRGAHVGPIIAMSCAQSKPLLVSAGEDLTIRVWDYRRWSCQFVHMLTERVVDLSLHPDGMQLLLALNDRLAIFHVSSSELLSWRDLPLPNLRLVQFSSGGHMFAAANANTILLYSSYSHDLLGTVEGHAMVTSLRWGPFDLTIHCGASDGMTYAWRLEGLRRVHEHRTFRGSAVLAMAVTTDTYVARDGVCKLERQAVAIKDAFKEGSKDGERVMQLNCLAISGDSSLKQVAQTSQRDKMDEVSLNERLTILDAMDESKVVVCGSTVGSIFALIQAGVGMRFQKVGQLRPHFGAVTGFAHTADETFIFSGASDGSIFAYRRCNAPRETHMLYSDVQLVSRSAVADAGRALFDADEKYWQLHTSSRAEVAELEAKFQQKIEAHSAEAAQMQLEEDEHVRMLKAEHDTAMSTMQKQFAQVMGKSEESHRRQVSYLEDCIRKEILRFEEVSAELMAVRSEALKRINTTQGQVEQSESERKKQEELYNRRIADMEAEHSRFLQTVERKVEERVRQMEEEQDTLLREERTKYDMQTKELSEERNDLVVRQAVTQQKIDKYWKEREDWLAVKDEQERESQELRQQIVELKATIAKLRTEATHRERVLGDRDKQFVSMRESAQKGDAARTLLEMRIKELVDEHNPVQEQVLELKASVSNLEDALLKEGDRSSKAEEACKAMEARVKTLTHLLKEAQKSAADADTFNRTTLGDLTQIVERATPSWLQLTDYVRKRIERARAIGRMKKDADDNAGDDPDLILELTRQRNRMELTVSRLSSDLKTSNDRSREALLVRGAEASQLIQDKVALQRENVRLKSQLNTVNRQLAKAIKDQEDAVSEAPMSDLNRALSAPGGSSYFPTSPLASGVTEGRPNTAHTWMGEQLEKHAIENQRLRENLLWFTAKSTENSKRKGKRGNNTSTMPLPPV</sequence>
<keyword evidence="2" id="KW-0175">Coiled coil</keyword>
<comment type="caution">
    <text evidence="4">The sequence shown here is derived from an EMBL/GenBank/DDBJ whole genome shotgun (WGS) entry which is preliminary data.</text>
</comment>
<feature type="coiled-coil region" evidence="2">
    <location>
        <begin position="1185"/>
        <end position="1219"/>
    </location>
</feature>
<dbReference type="InterPro" id="IPR052993">
    <property type="entry name" value="CFA-57"/>
</dbReference>
<evidence type="ECO:0000313" key="4">
    <source>
        <dbReference type="EMBL" id="KAL1530091.1"/>
    </source>
</evidence>
<accession>A0AB34K707</accession>
<evidence type="ECO:0000256" key="3">
    <source>
        <dbReference type="SAM" id="MobiDB-lite"/>
    </source>
</evidence>
<dbReference type="SUPFAM" id="SSF50998">
    <property type="entry name" value="Quinoprotein alcohol dehydrogenase-like"/>
    <property type="match status" value="1"/>
</dbReference>
<evidence type="ECO:0000256" key="1">
    <source>
        <dbReference type="PROSITE-ProRule" id="PRU00221"/>
    </source>
</evidence>
<dbReference type="PANTHER" id="PTHR32215:SF0">
    <property type="entry name" value="CILIA- AND FLAGELLA-ASSOCIATED PROTEIN 57"/>
    <property type="match status" value="1"/>
</dbReference>
<evidence type="ECO:0000256" key="2">
    <source>
        <dbReference type="SAM" id="Coils"/>
    </source>
</evidence>
<dbReference type="PROSITE" id="PS50082">
    <property type="entry name" value="WD_REPEATS_2"/>
    <property type="match status" value="1"/>
</dbReference>
<proteinExistence type="predicted"/>
<feature type="repeat" description="WD" evidence="1">
    <location>
        <begin position="396"/>
        <end position="430"/>
    </location>
</feature>
<dbReference type="InterPro" id="IPR015943">
    <property type="entry name" value="WD40/YVTN_repeat-like_dom_sf"/>
</dbReference>
<dbReference type="SMART" id="SM00320">
    <property type="entry name" value="WD40"/>
    <property type="match status" value="5"/>
</dbReference>
<dbReference type="PROSITE" id="PS50294">
    <property type="entry name" value="WD_REPEATS_REGION"/>
    <property type="match status" value="1"/>
</dbReference>
<dbReference type="InterPro" id="IPR001680">
    <property type="entry name" value="WD40_rpt"/>
</dbReference>
<dbReference type="InterPro" id="IPR011047">
    <property type="entry name" value="Quinoprotein_ADH-like_sf"/>
</dbReference>
<organism evidence="4 5">
    <name type="scientific">Prymnesium parvum</name>
    <name type="common">Toxic golden alga</name>
    <dbReference type="NCBI Taxonomy" id="97485"/>
    <lineage>
        <taxon>Eukaryota</taxon>
        <taxon>Haptista</taxon>
        <taxon>Haptophyta</taxon>
        <taxon>Prymnesiophyceae</taxon>
        <taxon>Prymnesiales</taxon>
        <taxon>Prymnesiaceae</taxon>
        <taxon>Prymnesium</taxon>
    </lineage>
</organism>
<reference evidence="4 5" key="1">
    <citation type="journal article" date="2024" name="Science">
        <title>Giant polyketide synthase enzymes in the biosynthesis of giant marine polyether toxins.</title>
        <authorList>
            <person name="Fallon T.R."/>
            <person name="Shende V.V."/>
            <person name="Wierzbicki I.H."/>
            <person name="Pendleton A.L."/>
            <person name="Watervoot N.F."/>
            <person name="Auber R.P."/>
            <person name="Gonzalez D.J."/>
            <person name="Wisecaver J.H."/>
            <person name="Moore B.S."/>
        </authorList>
    </citation>
    <scope>NUCLEOTIDE SEQUENCE [LARGE SCALE GENOMIC DNA]</scope>
    <source>
        <strain evidence="4 5">12B1</strain>
    </source>
</reference>
<dbReference type="Pfam" id="PF00400">
    <property type="entry name" value="WD40"/>
    <property type="match status" value="2"/>
</dbReference>
<dbReference type="EMBL" id="JBGBPQ010000001">
    <property type="protein sequence ID" value="KAL1530091.1"/>
    <property type="molecule type" value="Genomic_DNA"/>
</dbReference>
<dbReference type="Proteomes" id="UP001515480">
    <property type="component" value="Unassembled WGS sequence"/>
</dbReference>